<feature type="region of interest" description="Disordered" evidence="1">
    <location>
        <begin position="120"/>
        <end position="152"/>
    </location>
</feature>
<gene>
    <name evidence="2" type="ORF">UCRPC4_g06560</name>
</gene>
<feature type="compositionally biased region" description="Polar residues" evidence="1">
    <location>
        <begin position="282"/>
        <end position="299"/>
    </location>
</feature>
<feature type="compositionally biased region" description="Polar residues" evidence="1">
    <location>
        <begin position="23"/>
        <end position="34"/>
    </location>
</feature>
<name>A0A0G2FSV3_PHACM</name>
<accession>A0A0G2FSV3</accession>
<comment type="caution">
    <text evidence="2">The sequence shown here is derived from an EMBL/GenBank/DDBJ whole genome shotgun (WGS) entry which is preliminary data.</text>
</comment>
<feature type="compositionally biased region" description="Basic and acidic residues" evidence="1">
    <location>
        <begin position="1"/>
        <end position="11"/>
    </location>
</feature>
<dbReference type="Proteomes" id="UP000053317">
    <property type="component" value="Unassembled WGS sequence"/>
</dbReference>
<feature type="compositionally biased region" description="Polar residues" evidence="1">
    <location>
        <begin position="332"/>
        <end position="355"/>
    </location>
</feature>
<feature type="region of interest" description="Disordered" evidence="1">
    <location>
        <begin position="269"/>
        <end position="371"/>
    </location>
</feature>
<feature type="compositionally biased region" description="Polar residues" evidence="1">
    <location>
        <begin position="120"/>
        <end position="133"/>
    </location>
</feature>
<evidence type="ECO:0000256" key="1">
    <source>
        <dbReference type="SAM" id="MobiDB-lite"/>
    </source>
</evidence>
<dbReference type="OrthoDB" id="5327145at2759"/>
<evidence type="ECO:0000313" key="2">
    <source>
        <dbReference type="EMBL" id="KKY14973.1"/>
    </source>
</evidence>
<feature type="region of interest" description="Disordered" evidence="1">
    <location>
        <begin position="1"/>
        <end position="79"/>
    </location>
</feature>
<feature type="region of interest" description="Disordered" evidence="1">
    <location>
        <begin position="168"/>
        <end position="189"/>
    </location>
</feature>
<dbReference type="AlphaFoldDB" id="A0A0G2FSV3"/>
<organism evidence="2 3">
    <name type="scientific">Phaeomoniella chlamydospora</name>
    <name type="common">Phaeoacremonium chlamydosporum</name>
    <dbReference type="NCBI Taxonomy" id="158046"/>
    <lineage>
        <taxon>Eukaryota</taxon>
        <taxon>Fungi</taxon>
        <taxon>Dikarya</taxon>
        <taxon>Ascomycota</taxon>
        <taxon>Pezizomycotina</taxon>
        <taxon>Eurotiomycetes</taxon>
        <taxon>Chaetothyriomycetidae</taxon>
        <taxon>Phaeomoniellales</taxon>
        <taxon>Phaeomoniellaceae</taxon>
        <taxon>Phaeomoniella</taxon>
    </lineage>
</organism>
<protein>
    <submittedName>
        <fullName evidence="2">Uncharacterized protein</fullName>
    </submittedName>
</protein>
<reference evidence="2 3" key="2">
    <citation type="submission" date="2015-05" db="EMBL/GenBank/DDBJ databases">
        <authorList>
            <person name="Morales-Cruz A."/>
            <person name="Amrine K.C."/>
            <person name="Cantu D."/>
        </authorList>
    </citation>
    <scope>NUCLEOTIDE SEQUENCE [LARGE SCALE GENOMIC DNA]</scope>
    <source>
        <strain evidence="2">UCRPC4</strain>
    </source>
</reference>
<sequence length="438" mass="48917">MLAARDQENLVHAHQQAAAGKPLNQSIRQLQPKTPGNKAPKTPFRIPLNDENATHPFPGQKTTLKNIGKDNENTIQTSKKDGKLDKNAFVTPMGPRTRAPLGMKTTNAKAKALETPALTQTKPLQTVKRPSTARTKKKSKITIAQPEPTQTDVLSKELEDDDVPDIEYMPPKPVELADPPEEIPYDDTFPQFQGRNMFKGWAQLYGPPIGPDGLTDSQRELERQYDKLGEEWHKEVDAQINAIPSHPEIEADREVERILRTHFSKKAKDVDTVKARGAASALSKQPSQLSKPTIASQQRAKMPSKLLPTSKKPTPQPTNPSSMRHTALAAASRNTVGYSKGRNVSSKLPNVTSPAKGTAARGKQLDEEQYDMSPQQFKSLFGEPPEGSDMWYRLHEDEIFPKPRYLVDNLDEDLDDLRLDDVVVEDAEDDDDFELKWT</sequence>
<dbReference type="EMBL" id="LCWF01000199">
    <property type="protein sequence ID" value="KKY14973.1"/>
    <property type="molecule type" value="Genomic_DNA"/>
</dbReference>
<keyword evidence="3" id="KW-1185">Reference proteome</keyword>
<reference evidence="2 3" key="1">
    <citation type="submission" date="2015-05" db="EMBL/GenBank/DDBJ databases">
        <title>Distinctive expansion of gene families associated with plant cell wall degradation and secondary metabolism in the genomes of grapevine trunk pathogens.</title>
        <authorList>
            <person name="Lawrence D.P."/>
            <person name="Travadon R."/>
            <person name="Rolshausen P.E."/>
            <person name="Baumgartner K."/>
        </authorList>
    </citation>
    <scope>NUCLEOTIDE SEQUENCE [LARGE SCALE GENOMIC DNA]</scope>
    <source>
        <strain evidence="2">UCRPC4</strain>
    </source>
</reference>
<evidence type="ECO:0000313" key="3">
    <source>
        <dbReference type="Proteomes" id="UP000053317"/>
    </source>
</evidence>
<feature type="compositionally biased region" description="Basic and acidic residues" evidence="1">
    <location>
        <begin position="67"/>
        <end position="79"/>
    </location>
</feature>
<proteinExistence type="predicted"/>